<comment type="caution">
    <text evidence="1">The sequence shown here is derived from an EMBL/GenBank/DDBJ whole genome shotgun (WGS) entry which is preliminary data.</text>
</comment>
<dbReference type="EMBL" id="BSOR01000078">
    <property type="protein sequence ID" value="GLR65168.1"/>
    <property type="molecule type" value="Genomic_DNA"/>
</dbReference>
<reference evidence="2" key="1">
    <citation type="journal article" date="2019" name="Int. J. Syst. Evol. Microbiol.">
        <title>The Global Catalogue of Microorganisms (GCM) 10K type strain sequencing project: providing services to taxonomists for standard genome sequencing and annotation.</title>
        <authorList>
            <consortium name="The Broad Institute Genomics Platform"/>
            <consortium name="The Broad Institute Genome Sequencing Center for Infectious Disease"/>
            <person name="Wu L."/>
            <person name="Ma J."/>
        </authorList>
    </citation>
    <scope>NUCLEOTIDE SEQUENCE [LARGE SCALE GENOMIC DNA]</scope>
    <source>
        <strain evidence="2">NBRC 100033</strain>
    </source>
</reference>
<dbReference type="Pfam" id="PF11294">
    <property type="entry name" value="DUF3095"/>
    <property type="match status" value="1"/>
</dbReference>
<gene>
    <name evidence="1" type="ORF">GCM10007878_26070</name>
</gene>
<keyword evidence="2" id="KW-1185">Reference proteome</keyword>
<proteinExistence type="predicted"/>
<evidence type="ECO:0000313" key="2">
    <source>
        <dbReference type="Proteomes" id="UP001156682"/>
    </source>
</evidence>
<evidence type="ECO:0000313" key="1">
    <source>
        <dbReference type="EMBL" id="GLR65168.1"/>
    </source>
</evidence>
<dbReference type="Proteomes" id="UP001156682">
    <property type="component" value="Unassembled WGS sequence"/>
</dbReference>
<organism evidence="1 2">
    <name type="scientific">Marinospirillum insulare</name>
    <dbReference type="NCBI Taxonomy" id="217169"/>
    <lineage>
        <taxon>Bacteria</taxon>
        <taxon>Pseudomonadati</taxon>
        <taxon>Pseudomonadota</taxon>
        <taxon>Gammaproteobacteria</taxon>
        <taxon>Oceanospirillales</taxon>
        <taxon>Oceanospirillaceae</taxon>
        <taxon>Marinospirillum</taxon>
    </lineage>
</organism>
<sequence length="395" mass="44108">MNHASLNFYKDLPLVNDFKAIFKPDCYQELPQDWWIVITDIKASTAAIEQGRYRDINSLGGCTVAAILNAVKPTAIPYIFGGDGATFCIPSQLIEQVSSALRGCIKLASDSFNLELRAALIPYQTIQPKAKVLVACYAKSDSLHQAIFVGGGLNEAEKQIKSDAKWHVQLTDDKAEADLTGFECRWNRIASPQEVTVSLIVQAINPDIDQQLALYQQLMQKMQTYFGEDEQLQPLSVDGLELMYGKQYLTAEADARTFTKKNSYFFNLWDIRIQNFIGKVLMKLKLKLGKANWGRYKEDTLLNSDYRKLDDAFRIVFAAKKSVLAEFETWLASQEAAGAFSYGLHISDAAQLTCLISQLGVKHIHFVDGCDGGYALAAKSLKQKQKQSGENNESI</sequence>
<protein>
    <recommendedName>
        <fullName evidence="3">DUF3095 domain-containing protein</fullName>
    </recommendedName>
</protein>
<dbReference type="InterPro" id="IPR021445">
    <property type="entry name" value="DUF3095"/>
</dbReference>
<evidence type="ECO:0008006" key="3">
    <source>
        <dbReference type="Google" id="ProtNLM"/>
    </source>
</evidence>
<name>A0ABQ6A0Q1_9GAMM</name>
<dbReference type="RefSeq" id="WP_051610522.1">
    <property type="nucleotide sequence ID" value="NZ_BSOR01000078.1"/>
</dbReference>
<accession>A0ABQ6A0Q1</accession>